<keyword evidence="3" id="KW-1185">Reference proteome</keyword>
<feature type="transmembrane region" description="Helical" evidence="1">
    <location>
        <begin position="410"/>
        <end position="434"/>
    </location>
</feature>
<dbReference type="OrthoDB" id="3227921at2759"/>
<feature type="transmembrane region" description="Helical" evidence="1">
    <location>
        <begin position="37"/>
        <end position="58"/>
    </location>
</feature>
<dbReference type="Proteomes" id="UP000807306">
    <property type="component" value="Unassembled WGS sequence"/>
</dbReference>
<name>A0A9P6E5K5_9AGAR</name>
<feature type="transmembrane region" description="Helical" evidence="1">
    <location>
        <begin position="5"/>
        <end position="25"/>
    </location>
</feature>
<protein>
    <submittedName>
        <fullName evidence="2">Uncharacterized protein</fullName>
    </submittedName>
</protein>
<accession>A0A9P6E5K5</accession>
<comment type="caution">
    <text evidence="2">The sequence shown here is derived from an EMBL/GenBank/DDBJ whole genome shotgun (WGS) entry which is preliminary data.</text>
</comment>
<gene>
    <name evidence="2" type="ORF">CPB83DRAFT_69023</name>
</gene>
<keyword evidence="1" id="KW-1133">Transmembrane helix</keyword>
<dbReference type="AlphaFoldDB" id="A0A9P6E5K5"/>
<dbReference type="EMBL" id="MU157928">
    <property type="protein sequence ID" value="KAF9522983.1"/>
    <property type="molecule type" value="Genomic_DNA"/>
</dbReference>
<sequence>MSTAFFSLDIIFVVVEIAFTIYLHTHVDQNYPGMIDFLQIVWHIILVLLACLLVIRLLDLGIIVKRRGLTRSLIERYDIAWPIRTPSRHSKTKNEELSGVSILLGGWKPHFPGEARWIIHSRGLFSITLIFALLLYAVSNVVIEPLQENGAILTRERRAGSLMKFLRYQHEHEITSSPASTIVVARRPPFGALSSTSSRYNLSDSVTVEPLWRKIDGFISQSPCIVQEPSTQRLSDTNLPVADTVSLSCVPSQNPYPSHNLTPDRKSQLSYQIILTDLLVTVNFTRLGISIDKQEYTTLDSVQVYLGLTDRVDDAVRKSAPTTLVPGVNLIGMVQVVMRREFVSPSLSTFGIFGSYRTYYTADMVHVWPDPRPLKSNPSQNSPEIGTLRIAFQNDFSDWKIIEDYRDKSVLSGFASIGGLWAFIAGVFTAMYGTSILKTLFGFKPLSFIGLAHWFQRNSLRDACTAEYPLLQQDLQTPLLERGLLSFFYDHLLDVGFLAPSKKETAYATEDHELL</sequence>
<evidence type="ECO:0000256" key="1">
    <source>
        <dbReference type="SAM" id="Phobius"/>
    </source>
</evidence>
<reference evidence="2" key="1">
    <citation type="submission" date="2020-11" db="EMBL/GenBank/DDBJ databases">
        <authorList>
            <consortium name="DOE Joint Genome Institute"/>
            <person name="Ahrendt S."/>
            <person name="Riley R."/>
            <person name="Andreopoulos W."/>
            <person name="Labutti K."/>
            <person name="Pangilinan J."/>
            <person name="Ruiz-Duenas F.J."/>
            <person name="Barrasa J.M."/>
            <person name="Sanchez-Garcia M."/>
            <person name="Camarero S."/>
            <person name="Miyauchi S."/>
            <person name="Serrano A."/>
            <person name="Linde D."/>
            <person name="Babiker R."/>
            <person name="Drula E."/>
            <person name="Ayuso-Fernandez I."/>
            <person name="Pacheco R."/>
            <person name="Padilla G."/>
            <person name="Ferreira P."/>
            <person name="Barriuso J."/>
            <person name="Kellner H."/>
            <person name="Castanera R."/>
            <person name="Alfaro M."/>
            <person name="Ramirez L."/>
            <person name="Pisabarro A.G."/>
            <person name="Kuo A."/>
            <person name="Tritt A."/>
            <person name="Lipzen A."/>
            <person name="He G."/>
            <person name="Yan M."/>
            <person name="Ng V."/>
            <person name="Cullen D."/>
            <person name="Martin F."/>
            <person name="Rosso M.-N."/>
            <person name="Henrissat B."/>
            <person name="Hibbett D."/>
            <person name="Martinez A.T."/>
            <person name="Grigoriev I.V."/>
        </authorList>
    </citation>
    <scope>NUCLEOTIDE SEQUENCE</scope>
    <source>
        <strain evidence="2">CBS 506.95</strain>
    </source>
</reference>
<evidence type="ECO:0000313" key="3">
    <source>
        <dbReference type="Proteomes" id="UP000807306"/>
    </source>
</evidence>
<keyword evidence="1" id="KW-0472">Membrane</keyword>
<organism evidence="2 3">
    <name type="scientific">Crepidotus variabilis</name>
    <dbReference type="NCBI Taxonomy" id="179855"/>
    <lineage>
        <taxon>Eukaryota</taxon>
        <taxon>Fungi</taxon>
        <taxon>Dikarya</taxon>
        <taxon>Basidiomycota</taxon>
        <taxon>Agaricomycotina</taxon>
        <taxon>Agaricomycetes</taxon>
        <taxon>Agaricomycetidae</taxon>
        <taxon>Agaricales</taxon>
        <taxon>Agaricineae</taxon>
        <taxon>Crepidotaceae</taxon>
        <taxon>Crepidotus</taxon>
    </lineage>
</organism>
<keyword evidence="1" id="KW-0812">Transmembrane</keyword>
<proteinExistence type="predicted"/>
<evidence type="ECO:0000313" key="2">
    <source>
        <dbReference type="EMBL" id="KAF9522983.1"/>
    </source>
</evidence>